<gene>
    <name evidence="7" type="ORF">AVW16_11320</name>
</gene>
<dbReference type="PANTHER" id="PTHR45229:SF3">
    <property type="entry name" value="BIODEGRADATIVE ARGININE DECARBOXYLASE"/>
    <property type="match status" value="1"/>
</dbReference>
<dbReference type="Pfam" id="PF01276">
    <property type="entry name" value="OKR_DC_1"/>
    <property type="match status" value="1"/>
</dbReference>
<dbReference type="OrthoDB" id="9761189at2"/>
<comment type="similarity">
    <text evidence="1">Belongs to the Orn/Lys/Arg decarboxylase class-I family.</text>
</comment>
<protein>
    <submittedName>
        <fullName evidence="7">Lysine decarboxylase</fullName>
    </submittedName>
</protein>
<dbReference type="InterPro" id="IPR008286">
    <property type="entry name" value="Prn/Lys/Arg_de-COase_C"/>
</dbReference>
<dbReference type="InterPro" id="IPR015422">
    <property type="entry name" value="PyrdxlP-dep_Trfase_small"/>
</dbReference>
<dbReference type="Gene3D" id="3.40.50.2300">
    <property type="match status" value="1"/>
</dbReference>
<accession>A0A163CQL4</accession>
<dbReference type="InterPro" id="IPR015421">
    <property type="entry name" value="PyrdxlP-dep_Trfase_major"/>
</dbReference>
<dbReference type="InterPro" id="IPR015424">
    <property type="entry name" value="PyrdxlP-dep_Trfase"/>
</dbReference>
<evidence type="ECO:0000256" key="5">
    <source>
        <dbReference type="PIRSR" id="PIRSR009393-1"/>
    </source>
</evidence>
<name>A0A163CQL4_9NEIS</name>
<dbReference type="Pfam" id="PF03711">
    <property type="entry name" value="OKR_DC_1_C"/>
    <property type="match status" value="1"/>
</dbReference>
<dbReference type="FunFam" id="3.40.640.10:FF:000008">
    <property type="entry name" value="Lysine decarboxylase, inducible"/>
    <property type="match status" value="1"/>
</dbReference>
<evidence type="ECO:0000256" key="1">
    <source>
        <dbReference type="ARBA" id="ARBA00010671"/>
    </source>
</evidence>
<proteinExistence type="inferred from homology"/>
<evidence type="ECO:0000259" key="6">
    <source>
        <dbReference type="PROSITE" id="PS00703"/>
    </source>
</evidence>
<dbReference type="SUPFAM" id="SSF55904">
    <property type="entry name" value="Ornithine decarboxylase C-terminal domain"/>
    <property type="match status" value="1"/>
</dbReference>
<dbReference type="SUPFAM" id="SSF53383">
    <property type="entry name" value="PLP-dependent transferases"/>
    <property type="match status" value="1"/>
</dbReference>
<keyword evidence="3 5" id="KW-0663">Pyridoxal phosphate</keyword>
<feature type="modified residue" description="N6-(pyridoxal phosphate)lysine" evidence="5">
    <location>
        <position position="401"/>
    </location>
</feature>
<dbReference type="InterPro" id="IPR036633">
    <property type="entry name" value="Prn/Lys/Arg_de-COase_C_sf"/>
</dbReference>
<dbReference type="GO" id="GO:0006527">
    <property type="term" value="P:L-arginine catabolic process"/>
    <property type="evidence" value="ECO:0007669"/>
    <property type="project" value="TreeGrafter"/>
</dbReference>
<evidence type="ECO:0000313" key="8">
    <source>
        <dbReference type="Proteomes" id="UP000076625"/>
    </source>
</evidence>
<dbReference type="Gene3D" id="3.40.640.10">
    <property type="entry name" value="Type I PLP-dependent aspartate aminotransferase-like (Major domain)"/>
    <property type="match status" value="1"/>
</dbReference>
<dbReference type="Proteomes" id="UP000076625">
    <property type="component" value="Unassembled WGS sequence"/>
</dbReference>
<dbReference type="Pfam" id="PF03709">
    <property type="entry name" value="OKR_DC_1_N"/>
    <property type="match status" value="1"/>
</dbReference>
<dbReference type="GO" id="GO:0005829">
    <property type="term" value="C:cytosol"/>
    <property type="evidence" value="ECO:0007669"/>
    <property type="project" value="TreeGrafter"/>
</dbReference>
<dbReference type="GO" id="GO:0030170">
    <property type="term" value="F:pyridoxal phosphate binding"/>
    <property type="evidence" value="ECO:0007669"/>
    <property type="project" value="TreeGrafter"/>
</dbReference>
<dbReference type="GO" id="GO:0008792">
    <property type="term" value="F:arginine decarboxylase activity"/>
    <property type="evidence" value="ECO:0007669"/>
    <property type="project" value="TreeGrafter"/>
</dbReference>
<dbReference type="Gene3D" id="3.90.1150.10">
    <property type="entry name" value="Aspartate Aminotransferase, domain 1"/>
    <property type="match status" value="1"/>
</dbReference>
<organism evidence="7 8">
    <name type="scientific">Crenobacter luteus</name>
    <dbReference type="NCBI Taxonomy" id="1452487"/>
    <lineage>
        <taxon>Bacteria</taxon>
        <taxon>Pseudomonadati</taxon>
        <taxon>Pseudomonadota</taxon>
        <taxon>Betaproteobacteria</taxon>
        <taxon>Neisseriales</taxon>
        <taxon>Neisseriaceae</taxon>
        <taxon>Crenobacter</taxon>
    </lineage>
</organism>
<dbReference type="PROSITE" id="PS00703">
    <property type="entry name" value="OKR_DC_1"/>
    <property type="match status" value="1"/>
</dbReference>
<reference evidence="8" key="1">
    <citation type="submission" date="2016-01" db="EMBL/GenBank/DDBJ databases">
        <title>Draft genome of Chromobacterium sp. F49.</title>
        <authorList>
            <person name="Hong K.W."/>
        </authorList>
    </citation>
    <scope>NUCLEOTIDE SEQUENCE [LARGE SCALE GENOMIC DNA]</scope>
    <source>
        <strain evidence="8">CN10</strain>
    </source>
</reference>
<dbReference type="EMBL" id="LQQU01000017">
    <property type="protein sequence ID" value="KZE32956.1"/>
    <property type="molecule type" value="Genomic_DNA"/>
</dbReference>
<dbReference type="InterPro" id="IPR000310">
    <property type="entry name" value="Orn/Lys/Arg_deCO2ase_major_dom"/>
</dbReference>
<keyword evidence="4" id="KW-0456">Lyase</keyword>
<comment type="caution">
    <text evidence="7">The sequence shown here is derived from an EMBL/GenBank/DDBJ whole genome shotgun (WGS) entry which is preliminary data.</text>
</comment>
<evidence type="ECO:0000256" key="4">
    <source>
        <dbReference type="ARBA" id="ARBA00023239"/>
    </source>
</evidence>
<dbReference type="PIRSF" id="PIRSF009393">
    <property type="entry name" value="Orn_decarb"/>
    <property type="match status" value="1"/>
</dbReference>
<dbReference type="InterPro" id="IPR011193">
    <property type="entry name" value="Orn/lys/arg_de-COase"/>
</dbReference>
<evidence type="ECO:0000256" key="3">
    <source>
        <dbReference type="ARBA" id="ARBA00022898"/>
    </source>
</evidence>
<evidence type="ECO:0000256" key="2">
    <source>
        <dbReference type="ARBA" id="ARBA00022793"/>
    </source>
</evidence>
<evidence type="ECO:0000313" key="7">
    <source>
        <dbReference type="EMBL" id="KZE32956.1"/>
    </source>
</evidence>
<keyword evidence="8" id="KW-1185">Reference proteome</keyword>
<dbReference type="RefSeq" id="WP_066612070.1">
    <property type="nucleotide sequence ID" value="NZ_LQQU01000017.1"/>
</dbReference>
<sequence>MRFYFPIVIIDEDFRSENTSGSGIRELAAAIEAEGMSVVGYTSYGDLTSFAQQQSRAAGFILSIDDEEFGGGTPEETLEALAQLRGFVQRIRGRNPDIPLYMYGETRTARHIPNDILRELHGFIHMHEDTPEFVARHIIREAKSYLDSLAPPFFRALVDYAYDGSYSWHCPGHSGGVAFLKSPVGQMFHQFFGENMLRADVCNAVDELGQLLDHTGPVAASERNAARICHADHLFFVTNGTSTSNKIVWHSTVAAGDIVLVDRNCHKSNLHAIIMTGAVPVFLMPTRNHYGIIGPIPKSEFQPETIRQKILANPFAREIVEKNPNAKPRILTITQSTYDGILYNVEEIKGLLDGEVDTLHFDEAWLPHAAFHDFYGDFHAIGEGRPRCKESMIFSTQSTHKLLAGLSQASQILVQDPESRPLDRDSFNEAYLMHTSTSPQYAIIASCDVAAAMMEQPGGHALVEESLVEALDFRRAMRKVDEEYGDDWWFRVWGPEQLSAEGICDADDWKLKAGEAWHDFGNIEDGFNMLDPIKATLLTPGLNVDGSFEELGIPAAIVTKYLTEHGVVVEKTGLYSFFIMFTIGITKGRWNTLISLLQQFKDDYDKNQPMWRIMPEFVAKYPEYERVGLRDLCQKIHNLYREHDIARLTTEIYLSGMEPAMKPSDAFAKMAHREIDRVPVDELEGRITAVLLTPYPPGIPLLIPGERFNKTIVDYLRFAQDFNRRLPGFETDVHGLVAQEQDGRKVYCVDCVRL</sequence>
<dbReference type="AlphaFoldDB" id="A0A163CQL4"/>
<dbReference type="STRING" id="1452487.AVW16_11320"/>
<feature type="domain" description="Orn/Lys/Arg decarboxylases family 1 pyridoxal-P attachment site" evidence="6">
    <location>
        <begin position="396"/>
        <end position="410"/>
    </location>
</feature>
<dbReference type="Gene3D" id="3.90.100.10">
    <property type="entry name" value="Orn/Lys/Arg decarboxylase, C-terminal domain"/>
    <property type="match status" value="1"/>
</dbReference>
<dbReference type="PANTHER" id="PTHR45229">
    <property type="entry name" value="CONSTITUTIVE ORNITHINE DECARBOXYLASE"/>
    <property type="match status" value="1"/>
</dbReference>
<dbReference type="InterPro" id="IPR005308">
    <property type="entry name" value="OKR_de-COase_N"/>
</dbReference>
<keyword evidence="2" id="KW-0210">Decarboxylase</keyword>